<dbReference type="AlphaFoldDB" id="A0A9W4WT57"/>
<reference evidence="2" key="1">
    <citation type="submission" date="2022-08" db="EMBL/GenBank/DDBJ databases">
        <authorList>
            <person name="Kallberg Y."/>
            <person name="Tangrot J."/>
            <person name="Rosling A."/>
        </authorList>
    </citation>
    <scope>NUCLEOTIDE SEQUENCE</scope>
    <source>
        <strain evidence="2">Wild A</strain>
    </source>
</reference>
<feature type="region of interest" description="Disordered" evidence="1">
    <location>
        <begin position="1"/>
        <end position="27"/>
    </location>
</feature>
<name>A0A9W4WT57_9GLOM</name>
<comment type="caution">
    <text evidence="2">The sequence shown here is derived from an EMBL/GenBank/DDBJ whole genome shotgun (WGS) entry which is preliminary data.</text>
</comment>
<dbReference type="Gene3D" id="6.20.250.70">
    <property type="match status" value="1"/>
</dbReference>
<sequence length="597" mass="69320">MTRLDIVKNGDKNKKLKTKRKPRNDINFKSLQSIPILDGKQPDKISKKNFTGFKVKANQFKSKKNSSTINLYKQKQQSPDTTSLITEQEENQLYSLNISGLVSTNQREISEGPFPQYEPPSGWKKLETSEISTFDFKNVHNEDNELWLFKIPPNISKSDLQGLTLKLPTGLSRIPTKVATIQQELQEHLYKKKNSESAEYHVYEMPNDDDISQENEMGKGIIRELRAPHETIYKQMKGLEILLPCHEAQGLLLSHKKPTRYFNICRPVNPPDSNSNIDSILAKRRDTIIHPPETFVPRYTTTFPDYSKKHMIEANAAKEKFRNKMMNEWKFPKWQQQIKKHEEMVESSYREYKKKCKIAVNQSKRKFAKEVKDKKGWDVLGIKKRKTSSNGGNMEDGDGNSSTASSSIESEERLPNKTKILADLKRQRNFEHEDPDIDLEIFEEVAEEEMAFVQLAQNQIYQRRRTVKEAREAEKMASVTWVPALVNYPTYKPPETWWSKTYDKIFDETSKTKFRPKLTKWKYTLEERLEYYRRHGCEPPSYAAAGTRGHRIEINYDGIEGNLEIPKLNSKRILPPPSPGTTGHLRPCVELIDNSKC</sequence>
<proteinExistence type="predicted"/>
<protein>
    <submittedName>
        <fullName evidence="2">15593_t:CDS:1</fullName>
    </submittedName>
</protein>
<keyword evidence="3" id="KW-1185">Reference proteome</keyword>
<dbReference type="EMBL" id="CAMKVN010000013">
    <property type="protein sequence ID" value="CAI2161793.1"/>
    <property type="molecule type" value="Genomic_DNA"/>
</dbReference>
<feature type="region of interest" description="Disordered" evidence="1">
    <location>
        <begin position="382"/>
        <end position="412"/>
    </location>
</feature>
<evidence type="ECO:0000256" key="1">
    <source>
        <dbReference type="SAM" id="MobiDB-lite"/>
    </source>
</evidence>
<dbReference type="Proteomes" id="UP001153678">
    <property type="component" value="Unassembled WGS sequence"/>
</dbReference>
<evidence type="ECO:0000313" key="3">
    <source>
        <dbReference type="Proteomes" id="UP001153678"/>
    </source>
</evidence>
<evidence type="ECO:0000313" key="2">
    <source>
        <dbReference type="EMBL" id="CAI2161793.1"/>
    </source>
</evidence>
<organism evidence="2 3">
    <name type="scientific">Funneliformis geosporum</name>
    <dbReference type="NCBI Taxonomy" id="1117311"/>
    <lineage>
        <taxon>Eukaryota</taxon>
        <taxon>Fungi</taxon>
        <taxon>Fungi incertae sedis</taxon>
        <taxon>Mucoromycota</taxon>
        <taxon>Glomeromycotina</taxon>
        <taxon>Glomeromycetes</taxon>
        <taxon>Glomerales</taxon>
        <taxon>Glomeraceae</taxon>
        <taxon>Funneliformis</taxon>
    </lineage>
</organism>
<feature type="compositionally biased region" description="Basic and acidic residues" evidence="1">
    <location>
        <begin position="1"/>
        <end position="13"/>
    </location>
</feature>
<dbReference type="OrthoDB" id="76224at2759"/>
<accession>A0A9W4WT57</accession>
<gene>
    <name evidence="2" type="ORF">FWILDA_LOCUS232</name>
</gene>